<evidence type="ECO:0000256" key="3">
    <source>
        <dbReference type="ARBA" id="ARBA00022490"/>
    </source>
</evidence>
<dbReference type="GO" id="GO:0031417">
    <property type="term" value="C:NatC complex"/>
    <property type="evidence" value="ECO:0007669"/>
    <property type="project" value="InterPro"/>
</dbReference>
<dbReference type="EMBL" id="JH921428">
    <property type="protein sequence ID" value="EKD20980.1"/>
    <property type="molecule type" value="Genomic_DNA"/>
</dbReference>
<feature type="domain" description="NAA35-like N-terminal" evidence="4">
    <location>
        <begin position="68"/>
        <end position="228"/>
    </location>
</feature>
<evidence type="ECO:0000259" key="5">
    <source>
        <dbReference type="Pfam" id="PF25789"/>
    </source>
</evidence>
<proteinExistence type="inferred from homology"/>
<dbReference type="Pfam" id="PF25789">
    <property type="entry name" value="TPR_NAA35"/>
    <property type="match status" value="1"/>
</dbReference>
<dbReference type="GeneID" id="18756028"/>
<sequence length="766" mass="87273">MHSNGMAHISQETANLVLDDDDEDARHRDPLVAYDPLPPPAPRLKSKGVIATDITQQFTHAAQQLKTGELVKEPFFTLFESVGALEIMDPKMDSGYLEPGETMEDDYDFGQELLPEEIIGIIDQLLCHEMAWHMGHPLSQTIFTSLYIDRILSPCPLDINQTYFDRSESCDDEPLMLRALRAYCLGLIKTCHYVNERVLSEHMYEEEDFVTQTFNRSLLESIEHEAIVDLLETTIALLIDADDIEPIMKKSIECRLQLRLQFLTAVEAADSRVSKDPQKYWSELSASISDIKSSSAFGKPVPSSFSVKIQRKLASTVPPRPIVEVSQEDALSHLERLCSDASVAVEVLEYYDSHSLITFVFLFQARKPQPSVYVRTLLQYYIFADMIILGKLSIRHVLDEDLETIVLPANKLLDRLNDEIEVPHDPRHKMSSRMELFRSRAASSYLDIMRAICQNRCRIRRTLCHAIVDWDNLQFDSEELDLELREFTQEQPVVDTEISAEPIYAFPLSSWSYFYKLRLMEWLVQMGFELETYQPDELAGMYWHLQYLTKTRGRHLERIRGFVERDLRTSLQNRETAMAHHPQFMAALNFINFSSMEAAATYGFSDALSLLFTVLGRLSLLKVPPRPYSDDTMRYEVRMKPFQSIGLPEVPPFTEFTKAVQQPDLSTLDLLKFAAESAVGAKKGFELLSKLGAEEAFCQGSYATWLSNVKACLKACIFTGISIAAVRKAVEAAGEGNREVKIKIEVPETGKGYHDWWVVPKVVAVP</sequence>
<dbReference type="OrthoDB" id="269405at2759"/>
<dbReference type="Pfam" id="PF04112">
    <property type="entry name" value="Mak10"/>
    <property type="match status" value="1"/>
</dbReference>
<dbReference type="OMA" id="QMEWIVQ"/>
<dbReference type="FunCoup" id="K1WTK0">
    <property type="interactions" value="587"/>
</dbReference>
<comment type="similarity">
    <text evidence="2">Belongs to the MAK10 family.</text>
</comment>
<evidence type="ECO:0000256" key="2">
    <source>
        <dbReference type="ARBA" id="ARBA00006289"/>
    </source>
</evidence>
<evidence type="ECO:0000313" key="6">
    <source>
        <dbReference type="EMBL" id="EKD20980.1"/>
    </source>
</evidence>
<dbReference type="KEGG" id="mbe:MBM_00093"/>
<dbReference type="eggNOG" id="KOG2343">
    <property type="taxonomic scope" value="Eukaryota"/>
</dbReference>
<dbReference type="AlphaFoldDB" id="K1WTK0"/>
<evidence type="ECO:0000259" key="4">
    <source>
        <dbReference type="Pfam" id="PF04112"/>
    </source>
</evidence>
<name>K1WTK0_MARBU</name>
<dbReference type="InterPro" id="IPR007244">
    <property type="entry name" value="Naa35_N"/>
</dbReference>
<dbReference type="InterPro" id="IPR057983">
    <property type="entry name" value="NAA35-like_N"/>
</dbReference>
<feature type="domain" description="NAA35-like TPR repeats" evidence="5">
    <location>
        <begin position="344"/>
        <end position="726"/>
    </location>
</feature>
<protein>
    <submittedName>
        <fullName evidence="6">Mak10 subunit</fullName>
    </submittedName>
</protein>
<keyword evidence="3" id="KW-0963">Cytoplasm</keyword>
<dbReference type="PANTHER" id="PTHR21373:SF0">
    <property type="entry name" value="N-ALPHA-ACETYLTRANSFERASE 35, NATC AUXILIARY SUBUNIT"/>
    <property type="match status" value="1"/>
</dbReference>
<dbReference type="InParanoid" id="K1WTK0"/>
<reference evidence="6 7" key="1">
    <citation type="journal article" date="2012" name="BMC Genomics">
        <title>Sequencing the genome of Marssonina brunnea reveals fungus-poplar co-evolution.</title>
        <authorList>
            <person name="Zhu S."/>
            <person name="Cao Y.-Z."/>
            <person name="Jiang C."/>
            <person name="Tan B.-Y."/>
            <person name="Wang Z."/>
            <person name="Feng S."/>
            <person name="Zhang L."/>
            <person name="Su X.-H."/>
            <person name="Brejova B."/>
            <person name="Vinar T."/>
            <person name="Xu M."/>
            <person name="Wang M.-X."/>
            <person name="Zhang S.-G."/>
            <person name="Huang M.-R."/>
            <person name="Wu R."/>
            <person name="Zhou Y."/>
        </authorList>
    </citation>
    <scope>NUCLEOTIDE SEQUENCE [LARGE SCALE GENOMIC DNA]</scope>
    <source>
        <strain evidence="6 7">MB_m1</strain>
    </source>
</reference>
<dbReference type="InterPro" id="IPR057982">
    <property type="entry name" value="TPR_NAA35"/>
</dbReference>
<organism evidence="6 7">
    <name type="scientific">Marssonina brunnea f. sp. multigermtubi (strain MB_m1)</name>
    <name type="common">Marssonina leaf spot fungus</name>
    <dbReference type="NCBI Taxonomy" id="1072389"/>
    <lineage>
        <taxon>Eukaryota</taxon>
        <taxon>Fungi</taxon>
        <taxon>Dikarya</taxon>
        <taxon>Ascomycota</taxon>
        <taxon>Pezizomycotina</taxon>
        <taxon>Leotiomycetes</taxon>
        <taxon>Helotiales</taxon>
        <taxon>Drepanopezizaceae</taxon>
        <taxon>Drepanopeziza</taxon>
    </lineage>
</organism>
<keyword evidence="7" id="KW-1185">Reference proteome</keyword>
<dbReference type="PANTHER" id="PTHR21373">
    <property type="entry name" value="GLUCOSE REPRESSIBLE PROTEIN MAK10"/>
    <property type="match status" value="1"/>
</dbReference>
<comment type="subcellular location">
    <subcellularLocation>
        <location evidence="1">Cytoplasm</location>
    </subcellularLocation>
</comment>
<dbReference type="STRING" id="1072389.K1WTK0"/>
<accession>K1WTK0</accession>
<gene>
    <name evidence="6" type="ORF">MBM_00093</name>
</gene>
<dbReference type="HOGENOM" id="CLU_011757_0_0_1"/>
<dbReference type="RefSeq" id="XP_007287982.1">
    <property type="nucleotide sequence ID" value="XM_007287920.1"/>
</dbReference>
<dbReference type="Proteomes" id="UP000006753">
    <property type="component" value="Unassembled WGS sequence"/>
</dbReference>
<evidence type="ECO:0000256" key="1">
    <source>
        <dbReference type="ARBA" id="ARBA00004496"/>
    </source>
</evidence>
<evidence type="ECO:0000313" key="7">
    <source>
        <dbReference type="Proteomes" id="UP000006753"/>
    </source>
</evidence>